<dbReference type="GO" id="GO:0051726">
    <property type="term" value="P:regulation of cell cycle"/>
    <property type="evidence" value="ECO:0007669"/>
    <property type="project" value="TreeGrafter"/>
</dbReference>
<feature type="domain" description="RING-type" evidence="6">
    <location>
        <begin position="436"/>
        <end position="471"/>
    </location>
</feature>
<dbReference type="FunFam" id="1.10.1170.10:FF:000002">
    <property type="entry name" value="Baculoviral IAP repeat containing 7"/>
    <property type="match status" value="1"/>
</dbReference>
<dbReference type="InterPro" id="IPR001370">
    <property type="entry name" value="BIR_rpt"/>
</dbReference>
<evidence type="ECO:0000256" key="4">
    <source>
        <dbReference type="ARBA" id="ARBA00022833"/>
    </source>
</evidence>
<dbReference type="PANTHER" id="PTHR10044:SF139">
    <property type="entry name" value="DEATH-ASSOCIATED INHIBITOR OF APOPTOSIS 2"/>
    <property type="match status" value="1"/>
</dbReference>
<organism evidence="7 8">
    <name type="scientific">Aphis glycines</name>
    <name type="common">Soybean aphid</name>
    <dbReference type="NCBI Taxonomy" id="307491"/>
    <lineage>
        <taxon>Eukaryota</taxon>
        <taxon>Metazoa</taxon>
        <taxon>Ecdysozoa</taxon>
        <taxon>Arthropoda</taxon>
        <taxon>Hexapoda</taxon>
        <taxon>Insecta</taxon>
        <taxon>Pterygota</taxon>
        <taxon>Neoptera</taxon>
        <taxon>Paraneoptera</taxon>
        <taxon>Hemiptera</taxon>
        <taxon>Sternorrhyncha</taxon>
        <taxon>Aphidomorpha</taxon>
        <taxon>Aphidoidea</taxon>
        <taxon>Aphididae</taxon>
        <taxon>Aphidini</taxon>
        <taxon>Aphis</taxon>
        <taxon>Aphis</taxon>
    </lineage>
</organism>
<accession>A0A6G0T5A3</accession>
<dbReference type="PROSITE" id="PS50143">
    <property type="entry name" value="BIR_REPEAT_2"/>
    <property type="match status" value="2"/>
</dbReference>
<dbReference type="PROSITE" id="PS50089">
    <property type="entry name" value="ZF_RING_2"/>
    <property type="match status" value="2"/>
</dbReference>
<gene>
    <name evidence="7" type="ORF">AGLY_013855</name>
</gene>
<sequence length="482" mass="54815">MTPSPNHRAAPNTVTVRNILIINNKVINISNGCPVILNTSSPANESTDNSLEPISRSMSNETPSWDLSTYENRLKTFDGVWKLQFITPNQMAKAGLYYLGIQDRVRCLFCSKEFDYWQPGDDPTVEHKRQSPQCPFFNDSSAGYDVCGLYGSAPADVESNILSHRAQDILEAVGVLQVMKNPSHKEYALLEARLKSFEKCMIPLKQDVQTLCEAGFFYIGNGQNDQMLCFYCSQGLKDWEDDDDPWTEHAKWSCTCSYVLLSKGLKFVEQANSEMCTETSKLNIPTLFNFFAEHKDMTFFENNLKVNSTKRIHIVCQDRKRRKLDQSEISDISQIKISSDEILHLSQKRDPNTMPDSMLCKICYKEEMKVAFIPCGHVIACIQCAVTLEQCAVCRQPFTRAMRVYLSMDEKKGTDLEELPCSSSQCFEEQLDPMTCKVCHKEEMAEAFIPCRHVYACVKCAADMNECPVCTEKFCATMQVYL</sequence>
<dbReference type="Gene3D" id="1.10.1170.10">
    <property type="entry name" value="Inhibitor Of Apoptosis Protein (2mihbC-IAP-1), Chain A"/>
    <property type="match status" value="2"/>
</dbReference>
<dbReference type="Pfam" id="PF00653">
    <property type="entry name" value="BIR"/>
    <property type="match status" value="2"/>
</dbReference>
<dbReference type="SMART" id="SM00184">
    <property type="entry name" value="RING"/>
    <property type="match status" value="2"/>
</dbReference>
<dbReference type="GO" id="GO:0061630">
    <property type="term" value="F:ubiquitin protein ligase activity"/>
    <property type="evidence" value="ECO:0007669"/>
    <property type="project" value="TreeGrafter"/>
</dbReference>
<dbReference type="GO" id="GO:0031398">
    <property type="term" value="P:positive regulation of protein ubiquitination"/>
    <property type="evidence" value="ECO:0007669"/>
    <property type="project" value="TreeGrafter"/>
</dbReference>
<dbReference type="AlphaFoldDB" id="A0A6G0T5A3"/>
<comment type="caution">
    <text evidence="7">The sequence shown here is derived from an EMBL/GenBank/DDBJ whole genome shotgun (WGS) entry which is preliminary data.</text>
</comment>
<keyword evidence="4" id="KW-0862">Zinc</keyword>
<dbReference type="GO" id="GO:0008270">
    <property type="term" value="F:zinc ion binding"/>
    <property type="evidence" value="ECO:0007669"/>
    <property type="project" value="UniProtKB-KW"/>
</dbReference>
<evidence type="ECO:0000313" key="7">
    <source>
        <dbReference type="EMBL" id="KAE9526224.1"/>
    </source>
</evidence>
<dbReference type="SMART" id="SM00238">
    <property type="entry name" value="BIR"/>
    <property type="match status" value="2"/>
</dbReference>
<dbReference type="Pfam" id="PF13920">
    <property type="entry name" value="zf-C3HC4_3"/>
    <property type="match status" value="2"/>
</dbReference>
<keyword evidence="3 5" id="KW-0863">Zinc-finger</keyword>
<dbReference type="OrthoDB" id="6113021at2759"/>
<name>A0A6G0T5A3_APHGL</name>
<evidence type="ECO:0000256" key="5">
    <source>
        <dbReference type="PROSITE-ProRule" id="PRU00175"/>
    </source>
</evidence>
<comment type="similarity">
    <text evidence="1">Belongs to the IAP family.</text>
</comment>
<dbReference type="Proteomes" id="UP000475862">
    <property type="component" value="Unassembled WGS sequence"/>
</dbReference>
<keyword evidence="8" id="KW-1185">Reference proteome</keyword>
<dbReference type="SUPFAM" id="SSF57924">
    <property type="entry name" value="Inhibitor of apoptosis (IAP) repeat"/>
    <property type="match status" value="2"/>
</dbReference>
<dbReference type="GO" id="GO:0005634">
    <property type="term" value="C:nucleus"/>
    <property type="evidence" value="ECO:0007669"/>
    <property type="project" value="TreeGrafter"/>
</dbReference>
<dbReference type="Gene3D" id="3.30.40.10">
    <property type="entry name" value="Zinc/RING finger domain, C3HC4 (zinc finger)"/>
    <property type="match status" value="2"/>
</dbReference>
<keyword evidence="2" id="KW-0479">Metal-binding</keyword>
<protein>
    <recommendedName>
        <fullName evidence="6">RING-type domain-containing protein</fullName>
    </recommendedName>
</protein>
<dbReference type="CDD" id="cd00022">
    <property type="entry name" value="BIR"/>
    <property type="match status" value="2"/>
</dbReference>
<reference evidence="7 8" key="1">
    <citation type="submission" date="2019-08" db="EMBL/GenBank/DDBJ databases">
        <title>The genome of the soybean aphid Biotype 1, its phylome, world population structure and adaptation to the North American continent.</title>
        <authorList>
            <person name="Giordano R."/>
            <person name="Donthu R.K."/>
            <person name="Hernandez A.G."/>
            <person name="Wright C.L."/>
            <person name="Zimin A.V."/>
        </authorList>
    </citation>
    <scope>NUCLEOTIDE SEQUENCE [LARGE SCALE GENOMIC DNA]</scope>
    <source>
        <tissue evidence="7">Whole aphids</tissue>
    </source>
</reference>
<feature type="domain" description="RING-type" evidence="6">
    <location>
        <begin position="360"/>
        <end position="395"/>
    </location>
</feature>
<dbReference type="InterPro" id="IPR050784">
    <property type="entry name" value="IAP"/>
</dbReference>
<evidence type="ECO:0000256" key="3">
    <source>
        <dbReference type="ARBA" id="ARBA00022771"/>
    </source>
</evidence>
<dbReference type="InterPro" id="IPR001841">
    <property type="entry name" value="Znf_RING"/>
</dbReference>
<dbReference type="GO" id="GO:0005737">
    <property type="term" value="C:cytoplasm"/>
    <property type="evidence" value="ECO:0007669"/>
    <property type="project" value="TreeGrafter"/>
</dbReference>
<evidence type="ECO:0000259" key="6">
    <source>
        <dbReference type="PROSITE" id="PS50089"/>
    </source>
</evidence>
<dbReference type="GO" id="GO:0043027">
    <property type="term" value="F:cysteine-type endopeptidase inhibitor activity involved in apoptotic process"/>
    <property type="evidence" value="ECO:0007669"/>
    <property type="project" value="TreeGrafter"/>
</dbReference>
<evidence type="ECO:0000256" key="1">
    <source>
        <dbReference type="ARBA" id="ARBA00006672"/>
    </source>
</evidence>
<evidence type="ECO:0000313" key="8">
    <source>
        <dbReference type="Proteomes" id="UP000475862"/>
    </source>
</evidence>
<dbReference type="EMBL" id="VYZN01000055">
    <property type="protein sequence ID" value="KAE9526224.1"/>
    <property type="molecule type" value="Genomic_DNA"/>
</dbReference>
<dbReference type="GO" id="GO:0090263">
    <property type="term" value="P:positive regulation of canonical Wnt signaling pathway"/>
    <property type="evidence" value="ECO:0007669"/>
    <property type="project" value="TreeGrafter"/>
</dbReference>
<proteinExistence type="inferred from homology"/>
<dbReference type="InterPro" id="IPR013083">
    <property type="entry name" value="Znf_RING/FYVE/PHD"/>
</dbReference>
<dbReference type="GO" id="GO:0043066">
    <property type="term" value="P:negative regulation of apoptotic process"/>
    <property type="evidence" value="ECO:0007669"/>
    <property type="project" value="TreeGrafter"/>
</dbReference>
<evidence type="ECO:0000256" key="2">
    <source>
        <dbReference type="ARBA" id="ARBA00022723"/>
    </source>
</evidence>
<dbReference type="PANTHER" id="PTHR10044">
    <property type="entry name" value="INHIBITOR OF APOPTOSIS"/>
    <property type="match status" value="1"/>
</dbReference>